<dbReference type="EMBL" id="JAEMHK010000001">
    <property type="protein sequence ID" value="MBJ6798726.1"/>
    <property type="molecule type" value="Genomic_DNA"/>
</dbReference>
<proteinExistence type="predicted"/>
<comment type="caution">
    <text evidence="2">The sequence shown here is derived from an EMBL/GenBank/DDBJ whole genome shotgun (WGS) entry which is preliminary data.</text>
</comment>
<feature type="region of interest" description="Disordered" evidence="1">
    <location>
        <begin position="1"/>
        <end position="28"/>
    </location>
</feature>
<keyword evidence="3" id="KW-1185">Reference proteome</keyword>
<evidence type="ECO:0000313" key="3">
    <source>
        <dbReference type="Proteomes" id="UP000641025"/>
    </source>
</evidence>
<gene>
    <name evidence="2" type="ORF">JFN90_01105</name>
</gene>
<organism evidence="2 3">
    <name type="scientific">Geomonas propionica</name>
    <dbReference type="NCBI Taxonomy" id="2798582"/>
    <lineage>
        <taxon>Bacteria</taxon>
        <taxon>Pseudomonadati</taxon>
        <taxon>Thermodesulfobacteriota</taxon>
        <taxon>Desulfuromonadia</taxon>
        <taxon>Geobacterales</taxon>
        <taxon>Geobacteraceae</taxon>
        <taxon>Geomonas</taxon>
    </lineage>
</organism>
<sequence>MRDPFHDLHHHETVSTSHIRLISEGGSSHPRSPELVCIDSIQATQNCTTETQHTVYPATVGAGPVLPESAVCTLPHEHAEELDREVLPPLLRQRLQLLNLPLSPAATVSVRDRGKLWQVVEATCSYSVRLAGARLAVYPEPR</sequence>
<protein>
    <submittedName>
        <fullName evidence="2">Uncharacterized protein</fullName>
    </submittedName>
</protein>
<evidence type="ECO:0000256" key="1">
    <source>
        <dbReference type="SAM" id="MobiDB-lite"/>
    </source>
</evidence>
<name>A0ABS0YLE9_9BACT</name>
<evidence type="ECO:0000313" key="2">
    <source>
        <dbReference type="EMBL" id="MBJ6798726.1"/>
    </source>
</evidence>
<dbReference type="RefSeq" id="WP_199393259.1">
    <property type="nucleotide sequence ID" value="NZ_JAEMHK010000001.1"/>
</dbReference>
<dbReference type="Proteomes" id="UP000641025">
    <property type="component" value="Unassembled WGS sequence"/>
</dbReference>
<accession>A0ABS0YLE9</accession>
<feature type="compositionally biased region" description="Basic and acidic residues" evidence="1">
    <location>
        <begin position="1"/>
        <end position="13"/>
    </location>
</feature>
<reference evidence="2 3" key="1">
    <citation type="submission" date="2020-12" db="EMBL/GenBank/DDBJ databases">
        <title>Geomonas sp. Red259, isolated from paddy soil.</title>
        <authorList>
            <person name="Xu Z."/>
            <person name="Zhang Z."/>
            <person name="Masuda Y."/>
            <person name="Itoh H."/>
            <person name="Senoo K."/>
        </authorList>
    </citation>
    <scope>NUCLEOTIDE SEQUENCE [LARGE SCALE GENOMIC DNA]</scope>
    <source>
        <strain evidence="2 3">Red259</strain>
    </source>
</reference>